<comment type="caution">
    <text evidence="4">The sequence shown here is derived from an EMBL/GenBank/DDBJ whole genome shotgun (WGS) entry which is preliminary data.</text>
</comment>
<evidence type="ECO:0000313" key="4">
    <source>
        <dbReference type="EMBL" id="MFC3636633.1"/>
    </source>
</evidence>
<keyword evidence="5" id="KW-1185">Reference proteome</keyword>
<evidence type="ECO:0000313" key="5">
    <source>
        <dbReference type="Proteomes" id="UP001595704"/>
    </source>
</evidence>
<feature type="signal peptide" evidence="2">
    <location>
        <begin position="1"/>
        <end position="22"/>
    </location>
</feature>
<feature type="chain" id="PRO_5046398516" evidence="2">
    <location>
        <begin position="23"/>
        <end position="132"/>
    </location>
</feature>
<dbReference type="EMBL" id="JBHRYC010000023">
    <property type="protein sequence ID" value="MFC3636633.1"/>
    <property type="molecule type" value="Genomic_DNA"/>
</dbReference>
<evidence type="ECO:0000256" key="2">
    <source>
        <dbReference type="SAM" id="SignalP"/>
    </source>
</evidence>
<feature type="region of interest" description="Disordered" evidence="1">
    <location>
        <begin position="85"/>
        <end position="132"/>
    </location>
</feature>
<keyword evidence="2" id="KW-0732">Signal</keyword>
<organism evidence="4 5">
    <name type="scientific">Camelimonas fluminis</name>
    <dbReference type="NCBI Taxonomy" id="1576911"/>
    <lineage>
        <taxon>Bacteria</taxon>
        <taxon>Pseudomonadati</taxon>
        <taxon>Pseudomonadota</taxon>
        <taxon>Alphaproteobacteria</taxon>
        <taxon>Hyphomicrobiales</taxon>
        <taxon>Chelatococcaceae</taxon>
        <taxon>Camelimonas</taxon>
    </lineage>
</organism>
<dbReference type="Pfam" id="PF13670">
    <property type="entry name" value="PepSY_2"/>
    <property type="match status" value="1"/>
</dbReference>
<reference evidence="5" key="1">
    <citation type="journal article" date="2019" name="Int. J. Syst. Evol. Microbiol.">
        <title>The Global Catalogue of Microorganisms (GCM) 10K type strain sequencing project: providing services to taxonomists for standard genome sequencing and annotation.</title>
        <authorList>
            <consortium name="The Broad Institute Genomics Platform"/>
            <consortium name="The Broad Institute Genome Sequencing Center for Infectious Disease"/>
            <person name="Wu L."/>
            <person name="Ma J."/>
        </authorList>
    </citation>
    <scope>NUCLEOTIDE SEQUENCE [LARGE SCALE GENOMIC DNA]</scope>
    <source>
        <strain evidence="5">KCTC 42282</strain>
    </source>
</reference>
<dbReference type="Proteomes" id="UP001595704">
    <property type="component" value="Unassembled WGS sequence"/>
</dbReference>
<protein>
    <submittedName>
        <fullName evidence="4">PepSY domain-containing protein</fullName>
    </submittedName>
</protein>
<evidence type="ECO:0000256" key="1">
    <source>
        <dbReference type="SAM" id="MobiDB-lite"/>
    </source>
</evidence>
<proteinExistence type="predicted"/>
<dbReference type="RefSeq" id="WP_191317322.1">
    <property type="nucleotide sequence ID" value="NZ_BNCG01000001.1"/>
</dbReference>
<feature type="domain" description="PepSY" evidence="3">
    <location>
        <begin position="7"/>
        <end position="87"/>
    </location>
</feature>
<name>A0ABV7UDN4_9HYPH</name>
<evidence type="ECO:0000259" key="3">
    <source>
        <dbReference type="Pfam" id="PF13670"/>
    </source>
</evidence>
<dbReference type="InterPro" id="IPR025711">
    <property type="entry name" value="PepSY"/>
</dbReference>
<accession>A0ABV7UDN4</accession>
<gene>
    <name evidence="4" type="ORF">ACFONL_04425</name>
</gene>
<sequence length="132" mass="14611">MMKHIAMISLLLALTGVSPAIADDDCHVPLSQWQPREAVQKMAEARGWQVNRIRIDDGCYQIRGIDENGRPFKAKIDPATLSIVKMKRTDRHDDDHASGRRQSTGSEMIDASGALPSSKLFQSGELPKTVVK</sequence>